<keyword evidence="3 8" id="KW-0597">Phosphoprotein</keyword>
<keyword evidence="6" id="KW-0238">DNA-binding</keyword>
<keyword evidence="12" id="KW-1185">Reference proteome</keyword>
<keyword evidence="5" id="KW-0805">Transcription regulation</keyword>
<comment type="subcellular location">
    <subcellularLocation>
        <location evidence="1">Cytoplasm</location>
    </subcellularLocation>
</comment>
<dbReference type="InterPro" id="IPR018060">
    <property type="entry name" value="HTH_AraC"/>
</dbReference>
<dbReference type="SMART" id="SM00448">
    <property type="entry name" value="REC"/>
    <property type="match status" value="1"/>
</dbReference>
<evidence type="ECO:0000256" key="6">
    <source>
        <dbReference type="ARBA" id="ARBA00023125"/>
    </source>
</evidence>
<dbReference type="InterPro" id="IPR009057">
    <property type="entry name" value="Homeodomain-like_sf"/>
</dbReference>
<dbReference type="PROSITE" id="PS00041">
    <property type="entry name" value="HTH_ARAC_FAMILY_1"/>
    <property type="match status" value="1"/>
</dbReference>
<dbReference type="InterPro" id="IPR011006">
    <property type="entry name" value="CheY-like_superfamily"/>
</dbReference>
<dbReference type="PANTHER" id="PTHR42713">
    <property type="entry name" value="HISTIDINE KINASE-RELATED"/>
    <property type="match status" value="1"/>
</dbReference>
<keyword evidence="4" id="KW-0902">Two-component regulatory system</keyword>
<dbReference type="PROSITE" id="PS01124">
    <property type="entry name" value="HTH_ARAC_FAMILY_2"/>
    <property type="match status" value="1"/>
</dbReference>
<dbReference type="Pfam" id="PF00072">
    <property type="entry name" value="Response_reg"/>
    <property type="match status" value="1"/>
</dbReference>
<dbReference type="InterPro" id="IPR018062">
    <property type="entry name" value="HTH_AraC-typ_CS"/>
</dbReference>
<dbReference type="RefSeq" id="WP_378135551.1">
    <property type="nucleotide sequence ID" value="NZ_JBHSMI010000028.1"/>
</dbReference>
<evidence type="ECO:0000259" key="9">
    <source>
        <dbReference type="PROSITE" id="PS01124"/>
    </source>
</evidence>
<feature type="domain" description="Response regulatory" evidence="10">
    <location>
        <begin position="3"/>
        <end position="120"/>
    </location>
</feature>
<evidence type="ECO:0000256" key="3">
    <source>
        <dbReference type="ARBA" id="ARBA00022553"/>
    </source>
</evidence>
<evidence type="ECO:0000313" key="12">
    <source>
        <dbReference type="Proteomes" id="UP001596113"/>
    </source>
</evidence>
<proteinExistence type="predicted"/>
<accession>A0ABW0HWH2</accession>
<feature type="domain" description="HTH araC/xylS-type" evidence="9">
    <location>
        <begin position="257"/>
        <end position="354"/>
    </location>
</feature>
<dbReference type="SUPFAM" id="SSF52172">
    <property type="entry name" value="CheY-like"/>
    <property type="match status" value="1"/>
</dbReference>
<evidence type="ECO:0000256" key="2">
    <source>
        <dbReference type="ARBA" id="ARBA00022490"/>
    </source>
</evidence>
<evidence type="ECO:0000256" key="4">
    <source>
        <dbReference type="ARBA" id="ARBA00023012"/>
    </source>
</evidence>
<protein>
    <submittedName>
        <fullName evidence="11">Response regulator</fullName>
    </submittedName>
</protein>
<evidence type="ECO:0000256" key="7">
    <source>
        <dbReference type="ARBA" id="ARBA00023163"/>
    </source>
</evidence>
<dbReference type="PROSITE" id="PS50110">
    <property type="entry name" value="RESPONSE_REGULATORY"/>
    <property type="match status" value="1"/>
</dbReference>
<organism evidence="11 12">
    <name type="scientific">Cohnella soli</name>
    <dbReference type="NCBI Taxonomy" id="425005"/>
    <lineage>
        <taxon>Bacteria</taxon>
        <taxon>Bacillati</taxon>
        <taxon>Bacillota</taxon>
        <taxon>Bacilli</taxon>
        <taxon>Bacillales</taxon>
        <taxon>Paenibacillaceae</taxon>
        <taxon>Cohnella</taxon>
    </lineage>
</organism>
<dbReference type="InterPro" id="IPR020449">
    <property type="entry name" value="Tscrpt_reg_AraC-type_HTH"/>
</dbReference>
<dbReference type="PRINTS" id="PR00032">
    <property type="entry name" value="HTHARAC"/>
</dbReference>
<dbReference type="SMART" id="SM00342">
    <property type="entry name" value="HTH_ARAC"/>
    <property type="match status" value="1"/>
</dbReference>
<evidence type="ECO:0000259" key="10">
    <source>
        <dbReference type="PROSITE" id="PS50110"/>
    </source>
</evidence>
<evidence type="ECO:0000256" key="1">
    <source>
        <dbReference type="ARBA" id="ARBA00004496"/>
    </source>
</evidence>
<dbReference type="Gene3D" id="3.40.50.2300">
    <property type="match status" value="1"/>
</dbReference>
<comment type="caution">
    <text evidence="11">The sequence shown here is derived from an EMBL/GenBank/DDBJ whole genome shotgun (WGS) entry which is preliminary data.</text>
</comment>
<dbReference type="EMBL" id="JBHSMI010000028">
    <property type="protein sequence ID" value="MFC5404873.1"/>
    <property type="molecule type" value="Genomic_DNA"/>
</dbReference>
<dbReference type="CDD" id="cd17536">
    <property type="entry name" value="REC_YesN-like"/>
    <property type="match status" value="1"/>
</dbReference>
<dbReference type="SUPFAM" id="SSF46689">
    <property type="entry name" value="Homeodomain-like"/>
    <property type="match status" value="2"/>
</dbReference>
<reference evidence="12" key="1">
    <citation type="journal article" date="2019" name="Int. J. Syst. Evol. Microbiol.">
        <title>The Global Catalogue of Microorganisms (GCM) 10K type strain sequencing project: providing services to taxonomists for standard genome sequencing and annotation.</title>
        <authorList>
            <consortium name="The Broad Institute Genomics Platform"/>
            <consortium name="The Broad Institute Genome Sequencing Center for Infectious Disease"/>
            <person name="Wu L."/>
            <person name="Ma J."/>
        </authorList>
    </citation>
    <scope>NUCLEOTIDE SEQUENCE [LARGE SCALE GENOMIC DNA]</scope>
    <source>
        <strain evidence="12">CGMCC 1.18575</strain>
    </source>
</reference>
<feature type="modified residue" description="4-aspartylphosphate" evidence="8">
    <location>
        <position position="55"/>
    </location>
</feature>
<dbReference type="InterPro" id="IPR001789">
    <property type="entry name" value="Sig_transdc_resp-reg_receiver"/>
</dbReference>
<dbReference type="Pfam" id="PF12833">
    <property type="entry name" value="HTH_18"/>
    <property type="match status" value="1"/>
</dbReference>
<dbReference type="Proteomes" id="UP001596113">
    <property type="component" value="Unassembled WGS sequence"/>
</dbReference>
<evidence type="ECO:0000313" key="11">
    <source>
        <dbReference type="EMBL" id="MFC5404873.1"/>
    </source>
</evidence>
<keyword evidence="7" id="KW-0804">Transcription</keyword>
<evidence type="ECO:0000256" key="8">
    <source>
        <dbReference type="PROSITE-ProRule" id="PRU00169"/>
    </source>
</evidence>
<evidence type="ECO:0000256" key="5">
    <source>
        <dbReference type="ARBA" id="ARBA00023015"/>
    </source>
</evidence>
<keyword evidence="2" id="KW-0963">Cytoplasm</keyword>
<name>A0ABW0HWH2_9BACL</name>
<gene>
    <name evidence="11" type="ORF">ACFPOF_19200</name>
</gene>
<dbReference type="InterPro" id="IPR051552">
    <property type="entry name" value="HptR"/>
</dbReference>
<sequence length="354" mass="41124">MYTALIVDDERMIREDLRAFVDWDINGFTHIREAKNGIEAITLMETDIPDIVLIDINMPRMNGLELIERIRAAGIQSQIVIISAYSEFQYAQRAISYGVSEYVLKPIVYREINQIIQSASKRLQQQALEQTRNRIRETTKQAVESLLPLLWQGNRSEAHQSANRMFDDLLAFQRDREAPAESIVLFLRNLVFEIEIHLNDSSSSLYAARQTEFLDLIKRFKAAPSTNDLNKLMHHTIDLSIDLQEKLQASQGNKEFSKLQSIVRAHLAEELSLEWLANRVHMNANYLSVLFKKETGENFNDFLIRERMMLARTLIVREEHKINEVSAMVGYQNYRSFSRAFKRYFGFTPSEANL</sequence>
<dbReference type="PANTHER" id="PTHR42713:SF3">
    <property type="entry name" value="TRANSCRIPTIONAL REGULATORY PROTEIN HPTR"/>
    <property type="match status" value="1"/>
</dbReference>
<dbReference type="Gene3D" id="1.10.10.60">
    <property type="entry name" value="Homeodomain-like"/>
    <property type="match status" value="2"/>
</dbReference>